<protein>
    <submittedName>
        <fullName evidence="1">Uncharacterized protein</fullName>
    </submittedName>
</protein>
<reference evidence="2" key="1">
    <citation type="journal article" date="2019" name="Int. J. Syst. Evol. Microbiol.">
        <title>The Global Catalogue of Microorganisms (GCM) 10K type strain sequencing project: providing services to taxonomists for standard genome sequencing and annotation.</title>
        <authorList>
            <consortium name="The Broad Institute Genomics Platform"/>
            <consortium name="The Broad Institute Genome Sequencing Center for Infectious Disease"/>
            <person name="Wu L."/>
            <person name="Ma J."/>
        </authorList>
    </citation>
    <scope>NUCLEOTIDE SEQUENCE [LARGE SCALE GENOMIC DNA]</scope>
    <source>
        <strain evidence="2">KCTC 42248</strain>
    </source>
</reference>
<organism evidence="1 2">
    <name type="scientific">Sphingobacterium corticis</name>
    <dbReference type="NCBI Taxonomy" id="1812823"/>
    <lineage>
        <taxon>Bacteria</taxon>
        <taxon>Pseudomonadati</taxon>
        <taxon>Bacteroidota</taxon>
        <taxon>Sphingobacteriia</taxon>
        <taxon>Sphingobacteriales</taxon>
        <taxon>Sphingobacteriaceae</taxon>
        <taxon>Sphingobacterium</taxon>
    </lineage>
</organism>
<accession>A0ABW5NER1</accession>
<evidence type="ECO:0000313" key="1">
    <source>
        <dbReference type="EMBL" id="MFD2597646.1"/>
    </source>
</evidence>
<gene>
    <name evidence="1" type="ORF">ACFSQ3_01675</name>
</gene>
<evidence type="ECO:0000313" key="2">
    <source>
        <dbReference type="Proteomes" id="UP001597393"/>
    </source>
</evidence>
<dbReference type="RefSeq" id="WP_380866938.1">
    <property type="nucleotide sequence ID" value="NZ_JBHUMA010000004.1"/>
</dbReference>
<sequence length="190" mass="21551">MNIIEEKLTEDFLLRLDLEFEKLNDQESLLSKLDNETVAAHIAENLKEHYKFHIELLSNNGQMEIFDSNPTDEDTVVNKFSMVVYPIQIDYTSAGVFEIVRQASVSEIELSKDKATVFVPLSSEGVNHVDLDKTYQIVRNFIDTTHAAVQNVFLFLENNHSLIIDKLVKRSEMEIAPVVSSIVIPPNGIS</sequence>
<keyword evidence="2" id="KW-1185">Reference proteome</keyword>
<proteinExistence type="predicted"/>
<name>A0ABW5NER1_9SPHI</name>
<dbReference type="Proteomes" id="UP001597393">
    <property type="component" value="Unassembled WGS sequence"/>
</dbReference>
<comment type="caution">
    <text evidence="1">The sequence shown here is derived from an EMBL/GenBank/DDBJ whole genome shotgun (WGS) entry which is preliminary data.</text>
</comment>
<dbReference type="EMBL" id="JBHUMA010000004">
    <property type="protein sequence ID" value="MFD2597646.1"/>
    <property type="molecule type" value="Genomic_DNA"/>
</dbReference>